<protein>
    <submittedName>
        <fullName evidence="2">PAS domain-containing protein</fullName>
    </submittedName>
</protein>
<dbReference type="EMBL" id="VIWY01000002">
    <property type="protein sequence ID" value="TWG24308.1"/>
    <property type="molecule type" value="Genomic_DNA"/>
</dbReference>
<dbReference type="CDD" id="cd00130">
    <property type="entry name" value="PAS"/>
    <property type="match status" value="1"/>
</dbReference>
<dbReference type="Gene3D" id="1.10.10.10">
    <property type="entry name" value="Winged helix-like DNA-binding domain superfamily/Winged helix DNA-binding domain"/>
    <property type="match status" value="1"/>
</dbReference>
<evidence type="ECO:0000259" key="1">
    <source>
        <dbReference type="Pfam" id="PF08448"/>
    </source>
</evidence>
<dbReference type="InterPro" id="IPR000014">
    <property type="entry name" value="PAS"/>
</dbReference>
<evidence type="ECO:0000313" key="3">
    <source>
        <dbReference type="Proteomes" id="UP000320239"/>
    </source>
</evidence>
<name>A0A561WKD0_ACTTI</name>
<dbReference type="InterPro" id="IPR016032">
    <property type="entry name" value="Sig_transdc_resp-reg_C-effctor"/>
</dbReference>
<reference evidence="2 3" key="1">
    <citation type="submission" date="2019-06" db="EMBL/GenBank/DDBJ databases">
        <title>Sequencing the genomes of 1000 actinobacteria strains.</title>
        <authorList>
            <person name="Klenk H.-P."/>
        </authorList>
    </citation>
    <scope>NUCLEOTIDE SEQUENCE [LARGE SCALE GENOMIC DNA]</scope>
    <source>
        <strain evidence="2 3">DSM 43866</strain>
    </source>
</reference>
<dbReference type="SUPFAM" id="SSF55785">
    <property type="entry name" value="PYP-like sensor domain (PAS domain)"/>
    <property type="match status" value="1"/>
</dbReference>
<dbReference type="Gene3D" id="3.30.450.20">
    <property type="entry name" value="PAS domain"/>
    <property type="match status" value="1"/>
</dbReference>
<proteinExistence type="predicted"/>
<accession>A0A561WKD0</accession>
<keyword evidence="3" id="KW-1185">Reference proteome</keyword>
<dbReference type="Proteomes" id="UP000320239">
    <property type="component" value="Unassembled WGS sequence"/>
</dbReference>
<feature type="domain" description="PAS fold-4" evidence="1">
    <location>
        <begin position="26"/>
        <end position="113"/>
    </location>
</feature>
<organism evidence="2 3">
    <name type="scientific">Actinoplanes teichomyceticus</name>
    <dbReference type="NCBI Taxonomy" id="1867"/>
    <lineage>
        <taxon>Bacteria</taxon>
        <taxon>Bacillati</taxon>
        <taxon>Actinomycetota</taxon>
        <taxon>Actinomycetes</taxon>
        <taxon>Micromonosporales</taxon>
        <taxon>Micromonosporaceae</taxon>
        <taxon>Actinoplanes</taxon>
    </lineage>
</organism>
<evidence type="ECO:0000313" key="2">
    <source>
        <dbReference type="EMBL" id="TWG24308.1"/>
    </source>
</evidence>
<dbReference type="OrthoDB" id="3176919at2"/>
<dbReference type="AlphaFoldDB" id="A0A561WKD0"/>
<dbReference type="GO" id="GO:0003677">
    <property type="term" value="F:DNA binding"/>
    <property type="evidence" value="ECO:0007669"/>
    <property type="project" value="InterPro"/>
</dbReference>
<dbReference type="SUPFAM" id="SSF46894">
    <property type="entry name" value="C-terminal effector domain of the bipartite response regulators"/>
    <property type="match status" value="1"/>
</dbReference>
<dbReference type="Pfam" id="PF08448">
    <property type="entry name" value="PAS_4"/>
    <property type="match status" value="1"/>
</dbReference>
<dbReference type="InterPro" id="IPR035965">
    <property type="entry name" value="PAS-like_dom_sf"/>
</dbReference>
<dbReference type="InterPro" id="IPR013656">
    <property type="entry name" value="PAS_4"/>
</dbReference>
<dbReference type="InterPro" id="IPR036388">
    <property type="entry name" value="WH-like_DNA-bd_sf"/>
</dbReference>
<comment type="caution">
    <text evidence="2">The sequence shown here is derived from an EMBL/GenBank/DDBJ whole genome shotgun (WGS) entry which is preliminary data.</text>
</comment>
<dbReference type="GO" id="GO:0006355">
    <property type="term" value="P:regulation of DNA-templated transcription"/>
    <property type="evidence" value="ECO:0007669"/>
    <property type="project" value="InterPro"/>
</dbReference>
<gene>
    <name evidence="2" type="ORF">FHX34_102861</name>
</gene>
<sequence>MSLSGDTVMSALLDETDFAEGFRSLFEQSGIGIANLDTRMRLREANADFLREVDREPQDAYGRSFPALLHRSVRQRVEHGLTELIAGRRERFVERVLAVRPDGTLVPAGMTAVAVPAVASPDGPGEIDTVLVLLHAKPRGGEPPAAAPARVALQPMDARILEGVAAGIPTVKLASSLFMSRGGVEYRVTALLRMLRVPNRPALVSKAHSIGMFDTAVWPPRVHPEYVKN</sequence>